<dbReference type="EMBL" id="DSRU01000093">
    <property type="protein sequence ID" value="HFM97583.1"/>
    <property type="molecule type" value="Genomic_DNA"/>
</dbReference>
<name>A0A7C3KD87_9CYAN</name>
<comment type="caution">
    <text evidence="1">The sequence shown here is derived from an EMBL/GenBank/DDBJ whole genome shotgun (WGS) entry which is preliminary data.</text>
</comment>
<evidence type="ECO:0000313" key="1">
    <source>
        <dbReference type="EMBL" id="HFM97583.1"/>
    </source>
</evidence>
<sequence length="85" mass="9443">MNVEYPNQKPLSDADIKALAELKALIEQALADGVLTESEMRNITGHIHGDGEVSVQELQLVQHYICQKIQTVDLPGAVEKSKFKR</sequence>
<reference evidence="1" key="1">
    <citation type="journal article" date="2020" name="mSystems">
        <title>Genome- and Community-Level Interaction Insights into Carbon Utilization and Element Cycling Functions of Hydrothermarchaeota in Hydrothermal Sediment.</title>
        <authorList>
            <person name="Zhou Z."/>
            <person name="Liu Y."/>
            <person name="Xu W."/>
            <person name="Pan J."/>
            <person name="Luo Z.H."/>
            <person name="Li M."/>
        </authorList>
    </citation>
    <scope>NUCLEOTIDE SEQUENCE [LARGE SCALE GENOMIC DNA]</scope>
    <source>
        <strain evidence="1">SpSt-418</strain>
    </source>
</reference>
<accession>A0A7C3KD87</accession>
<proteinExistence type="predicted"/>
<organism evidence="1">
    <name type="scientific">Oscillatoriales cyanobacterium SpSt-418</name>
    <dbReference type="NCBI Taxonomy" id="2282169"/>
    <lineage>
        <taxon>Bacteria</taxon>
        <taxon>Bacillati</taxon>
        <taxon>Cyanobacteriota</taxon>
        <taxon>Cyanophyceae</taxon>
        <taxon>Oscillatoriophycideae</taxon>
        <taxon>Oscillatoriales</taxon>
    </lineage>
</organism>
<protein>
    <submittedName>
        <fullName evidence="1">Uncharacterized protein</fullName>
    </submittedName>
</protein>
<dbReference type="AlphaFoldDB" id="A0A7C3KD87"/>
<gene>
    <name evidence="1" type="ORF">ENR64_07405</name>
</gene>